<protein>
    <recommendedName>
        <fullName evidence="4">SinI-like protein</fullName>
    </recommendedName>
</protein>
<gene>
    <name evidence="2" type="ORF">HMPREF0454_01806</name>
</gene>
<dbReference type="Proteomes" id="UP000005959">
    <property type="component" value="Unassembled WGS sequence"/>
</dbReference>
<comment type="caution">
    <text evidence="2">The sequence shown here is derived from an EMBL/GenBank/DDBJ whole genome shotgun (WGS) entry which is preliminary data.</text>
</comment>
<keyword evidence="1" id="KW-0472">Membrane</keyword>
<keyword evidence="1" id="KW-1133">Transmembrane helix</keyword>
<sequence length="340" mass="36048">MAWRCIKASREYVIEEYFMKQTAKRRLTSIALAITVAGYCAVPTAIAANEVGNLKDAAGWQISGNTGSILGTVPKIKLPGGAPTDDGQHVKVEIDRSGRTGGATASTDGEKQLHVGDKITVSWDINDTEGDTDATGLTKKTIKWMCYSDQNKSNGRELQGDGTNGSDSYTIVQADQNCYIGLQITPNTETGDPRTGVQVDLADLSTDAGGGSDSDDIPEGPVVDDELSVIIYDAADTTVNLLKDSTVKLHTGHTYKVKLWRDTNGNGIYDSGVDTDVTSDYDYMWVFSGQSATAATSGDSSVKNKDLVIPVTNADATNVLSGAGADGVQGNSLAIKYKRK</sequence>
<dbReference type="AlphaFoldDB" id="G9Y5J7"/>
<accession>G9Y5J7</accession>
<proteinExistence type="predicted"/>
<evidence type="ECO:0008006" key="4">
    <source>
        <dbReference type="Google" id="ProtNLM"/>
    </source>
</evidence>
<organism evidence="2 3">
    <name type="scientific">Hafnia alvei ATCC 51873</name>
    <dbReference type="NCBI Taxonomy" id="1002364"/>
    <lineage>
        <taxon>Bacteria</taxon>
        <taxon>Pseudomonadati</taxon>
        <taxon>Pseudomonadota</taxon>
        <taxon>Gammaproteobacteria</taxon>
        <taxon>Enterobacterales</taxon>
        <taxon>Hafniaceae</taxon>
        <taxon>Hafnia</taxon>
    </lineage>
</organism>
<evidence type="ECO:0000313" key="2">
    <source>
        <dbReference type="EMBL" id="EHM43565.1"/>
    </source>
</evidence>
<evidence type="ECO:0000313" key="3">
    <source>
        <dbReference type="Proteomes" id="UP000005959"/>
    </source>
</evidence>
<evidence type="ECO:0000256" key="1">
    <source>
        <dbReference type="SAM" id="Phobius"/>
    </source>
</evidence>
<feature type="transmembrane region" description="Helical" evidence="1">
    <location>
        <begin position="27"/>
        <end position="48"/>
    </location>
</feature>
<dbReference type="InterPro" id="IPR047745">
    <property type="entry name" value="SinI-like"/>
</dbReference>
<name>G9Y5J7_HAFAL</name>
<dbReference type="NCBIfam" id="NF040711">
    <property type="entry name" value="partner_SinI"/>
    <property type="match status" value="1"/>
</dbReference>
<keyword evidence="1" id="KW-0812">Transmembrane</keyword>
<reference evidence="2 3" key="1">
    <citation type="submission" date="2011-08" db="EMBL/GenBank/DDBJ databases">
        <authorList>
            <person name="Weinstock G."/>
            <person name="Sodergren E."/>
            <person name="Clifton S."/>
            <person name="Fulton L."/>
            <person name="Fulton B."/>
            <person name="Courtney L."/>
            <person name="Fronick C."/>
            <person name="Harrison M."/>
            <person name="Strong C."/>
            <person name="Farmer C."/>
            <person name="Delahaunty K."/>
            <person name="Markovic C."/>
            <person name="Hall O."/>
            <person name="Minx P."/>
            <person name="Tomlinson C."/>
            <person name="Mitreva M."/>
            <person name="Hou S."/>
            <person name="Chen J."/>
            <person name="Wollam A."/>
            <person name="Pepin K.H."/>
            <person name="Johnson M."/>
            <person name="Bhonagiri V."/>
            <person name="Zhang X."/>
            <person name="Suruliraj S."/>
            <person name="Warren W."/>
            <person name="Chinwalla A."/>
            <person name="Mardis E.R."/>
            <person name="Wilson R.K."/>
        </authorList>
    </citation>
    <scope>NUCLEOTIDE SEQUENCE [LARGE SCALE GENOMIC DNA]</scope>
    <source>
        <strain evidence="2 3">ATCC 51873</strain>
    </source>
</reference>
<dbReference type="HOGENOM" id="CLU_868480_0_0_6"/>
<dbReference type="PATRIC" id="fig|1002364.3.peg.1641"/>
<dbReference type="EMBL" id="AGCI01000038">
    <property type="protein sequence ID" value="EHM43565.1"/>
    <property type="molecule type" value="Genomic_DNA"/>
</dbReference>